<evidence type="ECO:0000256" key="6">
    <source>
        <dbReference type="ARBA" id="ARBA00023015"/>
    </source>
</evidence>
<dbReference type="Gene3D" id="1.10.10.10">
    <property type="entry name" value="Winged helix-like DNA-binding domain superfamily/Winged helix DNA-binding domain"/>
    <property type="match status" value="1"/>
</dbReference>
<dbReference type="GO" id="GO:0003677">
    <property type="term" value="F:DNA binding"/>
    <property type="evidence" value="ECO:0007669"/>
    <property type="project" value="UniProtKB-KW"/>
</dbReference>
<dbReference type="Pfam" id="PF00155">
    <property type="entry name" value="Aminotran_1_2"/>
    <property type="match status" value="1"/>
</dbReference>
<evidence type="ECO:0000313" key="10">
    <source>
        <dbReference type="EMBL" id="SCM79728.1"/>
    </source>
</evidence>
<evidence type="ECO:0000256" key="4">
    <source>
        <dbReference type="ARBA" id="ARBA00022679"/>
    </source>
</evidence>
<dbReference type="InterPro" id="IPR015421">
    <property type="entry name" value="PyrdxlP-dep_Trfase_major"/>
</dbReference>
<comment type="cofactor">
    <cofactor evidence="1">
        <name>pyridoxal 5'-phosphate</name>
        <dbReference type="ChEBI" id="CHEBI:597326"/>
    </cofactor>
</comment>
<dbReference type="InterPro" id="IPR036390">
    <property type="entry name" value="WH_DNA-bd_sf"/>
</dbReference>
<dbReference type="FunFam" id="3.40.640.10:FF:000023">
    <property type="entry name" value="Transcriptional regulator, GntR family"/>
    <property type="match status" value="1"/>
</dbReference>
<dbReference type="CDD" id="cd00609">
    <property type="entry name" value="AAT_like"/>
    <property type="match status" value="1"/>
</dbReference>
<feature type="domain" description="HTH gntR-type" evidence="9">
    <location>
        <begin position="14"/>
        <end position="82"/>
    </location>
</feature>
<evidence type="ECO:0000256" key="7">
    <source>
        <dbReference type="ARBA" id="ARBA00023125"/>
    </source>
</evidence>
<dbReference type="EMBL" id="FMJE01000003">
    <property type="protein sequence ID" value="SCM79728.1"/>
    <property type="molecule type" value="Genomic_DNA"/>
</dbReference>
<comment type="similarity">
    <text evidence="2">In the C-terminal section; belongs to the class-I pyridoxal-phosphate-dependent aminotransferase family.</text>
</comment>
<dbReference type="GO" id="GO:0008483">
    <property type="term" value="F:transaminase activity"/>
    <property type="evidence" value="ECO:0007669"/>
    <property type="project" value="UniProtKB-KW"/>
</dbReference>
<accession>A0A212LQ65</accession>
<dbReference type="GO" id="GO:0030170">
    <property type="term" value="F:pyridoxal phosphate binding"/>
    <property type="evidence" value="ECO:0007669"/>
    <property type="project" value="InterPro"/>
</dbReference>
<dbReference type="Pfam" id="PF00392">
    <property type="entry name" value="GntR"/>
    <property type="match status" value="1"/>
</dbReference>
<evidence type="ECO:0000256" key="5">
    <source>
        <dbReference type="ARBA" id="ARBA00022898"/>
    </source>
</evidence>
<dbReference type="InterPro" id="IPR015424">
    <property type="entry name" value="PyrdxlP-dep_Trfase"/>
</dbReference>
<evidence type="ECO:0000256" key="1">
    <source>
        <dbReference type="ARBA" id="ARBA00001933"/>
    </source>
</evidence>
<protein>
    <submittedName>
        <fullName evidence="10">Uncharacterized HTH-type transcriptional regulator YdfD</fullName>
    </submittedName>
</protein>
<proteinExistence type="inferred from homology"/>
<dbReference type="PANTHER" id="PTHR46577">
    <property type="entry name" value="HTH-TYPE TRANSCRIPTIONAL REGULATORY PROTEIN GABR"/>
    <property type="match status" value="1"/>
</dbReference>
<dbReference type="InterPro" id="IPR051446">
    <property type="entry name" value="HTH_trans_reg/aminotransferase"/>
</dbReference>
<keyword evidence="3" id="KW-0032">Aminotransferase</keyword>
<dbReference type="InterPro" id="IPR036388">
    <property type="entry name" value="WH-like_DNA-bd_sf"/>
</dbReference>
<evidence type="ECO:0000256" key="3">
    <source>
        <dbReference type="ARBA" id="ARBA00022576"/>
    </source>
</evidence>
<evidence type="ECO:0000256" key="2">
    <source>
        <dbReference type="ARBA" id="ARBA00005384"/>
    </source>
</evidence>
<reference evidence="10" key="1">
    <citation type="submission" date="2016-08" db="EMBL/GenBank/DDBJ databases">
        <authorList>
            <person name="Seilhamer J.J."/>
        </authorList>
    </citation>
    <scope>NUCLEOTIDE SEQUENCE</scope>
    <source>
        <strain evidence="10">86</strain>
    </source>
</reference>
<keyword evidence="5" id="KW-0663">Pyridoxal phosphate</keyword>
<dbReference type="PRINTS" id="PR00035">
    <property type="entry name" value="HTHGNTR"/>
</dbReference>
<keyword evidence="7" id="KW-0238">DNA-binding</keyword>
<gene>
    <name evidence="10" type="primary">ydfD</name>
    <name evidence="10" type="ORF">KL86SPO_30065</name>
</gene>
<evidence type="ECO:0000259" key="9">
    <source>
        <dbReference type="PROSITE" id="PS50949"/>
    </source>
</evidence>
<dbReference type="Gene3D" id="3.40.640.10">
    <property type="entry name" value="Type I PLP-dependent aspartate aminotransferase-like (Major domain)"/>
    <property type="match status" value="1"/>
</dbReference>
<dbReference type="SMART" id="SM00345">
    <property type="entry name" value="HTH_GNTR"/>
    <property type="match status" value="1"/>
</dbReference>
<dbReference type="CDD" id="cd07377">
    <property type="entry name" value="WHTH_GntR"/>
    <property type="match status" value="1"/>
</dbReference>
<dbReference type="PANTHER" id="PTHR46577:SF2">
    <property type="entry name" value="TRANSCRIPTIONAL REGULATORY PROTEIN"/>
    <property type="match status" value="1"/>
</dbReference>
<keyword evidence="6" id="KW-0805">Transcription regulation</keyword>
<dbReference type="RefSeq" id="WP_288183590.1">
    <property type="nucleotide sequence ID" value="NZ_LT608335.1"/>
</dbReference>
<dbReference type="SUPFAM" id="SSF46785">
    <property type="entry name" value="Winged helix' DNA-binding domain"/>
    <property type="match status" value="1"/>
</dbReference>
<name>A0A212LQ65_9FIRM</name>
<dbReference type="InterPro" id="IPR004839">
    <property type="entry name" value="Aminotransferase_I/II_large"/>
</dbReference>
<keyword evidence="4" id="KW-0808">Transferase</keyword>
<sequence>MLLIDWAPNPKDSLPLYQQISEYVKNKIATGEWPINSKLPPQRTLARIFQVNRSTLTIALDELIADGLLESKLGSGTWVANNTWSLLSSTPPNNWTSYLDRGIHLPNLHTIQEINHLEFNPKVICLSTGELSPEIFPKTMMDSILRKLPDRIHALGYEEPRGLLFLREQISIYLSSFGINASPASIMIVSGALQALQLICSSLLPKESTILLEKPSYLFSLKLFQSMNMDLCGIPLDEEGMNMEPISFHKKHKNVNLLYTIPCFHNPTGITMTKERRKSIINICQKEQLPIIEDDVYRELWLDTPPPIPLKALEKEGLVLYLGSLSKSLSPGLRIGWIVGPEPVIERLADIKMQTDYGSSSLSQWAAAEWLTSGLYQTHLEEVRTQLRIRRKVACNALEAHFSDIATWQIPKGGFYIWLILNQAVSMQKLFKEALNNGLLIHPGNIYDTLSNRHLRLSYSYASLPEMENGLFRLSELIKTLIRQS</sequence>
<dbReference type="PROSITE" id="PS50949">
    <property type="entry name" value="HTH_GNTR"/>
    <property type="match status" value="1"/>
</dbReference>
<organism evidence="10">
    <name type="scientific">uncultured Sporomusa sp</name>
    <dbReference type="NCBI Taxonomy" id="307249"/>
    <lineage>
        <taxon>Bacteria</taxon>
        <taxon>Bacillati</taxon>
        <taxon>Bacillota</taxon>
        <taxon>Negativicutes</taxon>
        <taxon>Selenomonadales</taxon>
        <taxon>Sporomusaceae</taxon>
        <taxon>Sporomusa</taxon>
        <taxon>environmental samples</taxon>
    </lineage>
</organism>
<dbReference type="Gene3D" id="3.90.1150.10">
    <property type="entry name" value="Aspartate Aminotransferase, domain 1"/>
    <property type="match status" value="1"/>
</dbReference>
<dbReference type="FunFam" id="1.10.10.10:FF:000079">
    <property type="entry name" value="GntR family transcriptional regulator"/>
    <property type="match status" value="1"/>
</dbReference>
<dbReference type="SUPFAM" id="SSF53383">
    <property type="entry name" value="PLP-dependent transferases"/>
    <property type="match status" value="1"/>
</dbReference>
<dbReference type="GO" id="GO:0003700">
    <property type="term" value="F:DNA-binding transcription factor activity"/>
    <property type="evidence" value="ECO:0007669"/>
    <property type="project" value="InterPro"/>
</dbReference>
<keyword evidence="8" id="KW-0804">Transcription</keyword>
<dbReference type="AlphaFoldDB" id="A0A212LQ65"/>
<dbReference type="InterPro" id="IPR000524">
    <property type="entry name" value="Tscrpt_reg_HTH_GntR"/>
</dbReference>
<evidence type="ECO:0000256" key="8">
    <source>
        <dbReference type="ARBA" id="ARBA00023163"/>
    </source>
</evidence>
<dbReference type="InterPro" id="IPR015422">
    <property type="entry name" value="PyrdxlP-dep_Trfase_small"/>
</dbReference>